<evidence type="ECO:0000259" key="2">
    <source>
        <dbReference type="Pfam" id="PF00501"/>
    </source>
</evidence>
<evidence type="ECO:0000313" key="4">
    <source>
        <dbReference type="EMBL" id="NOK12149.1"/>
    </source>
</evidence>
<dbReference type="InterPro" id="IPR001242">
    <property type="entry name" value="Condensation_dom"/>
</dbReference>
<gene>
    <name evidence="4" type="ORF">HNS30_24215</name>
</gene>
<dbReference type="EMBL" id="JABFJW010000208">
    <property type="protein sequence ID" value="NOK12149.1"/>
    <property type="molecule type" value="Genomic_DNA"/>
</dbReference>
<dbReference type="Pfam" id="PF00501">
    <property type="entry name" value="AMP-binding"/>
    <property type="match status" value="1"/>
</dbReference>
<proteinExistence type="predicted"/>
<dbReference type="SUPFAM" id="SSF56801">
    <property type="entry name" value="Acetyl-CoA synthetase-like"/>
    <property type="match status" value="1"/>
</dbReference>
<feature type="compositionally biased region" description="Low complexity" evidence="1">
    <location>
        <begin position="23"/>
        <end position="42"/>
    </location>
</feature>
<feature type="domain" description="Condensation" evidence="3">
    <location>
        <begin position="51"/>
        <end position="494"/>
    </location>
</feature>
<dbReference type="PANTHER" id="PTHR45398:SF1">
    <property type="entry name" value="ENZYME, PUTATIVE (JCVI)-RELATED"/>
    <property type="match status" value="1"/>
</dbReference>
<feature type="region of interest" description="Disordered" evidence="1">
    <location>
        <begin position="23"/>
        <end position="50"/>
    </location>
</feature>
<dbReference type="SUPFAM" id="SSF52777">
    <property type="entry name" value="CoA-dependent acyltransferases"/>
    <property type="match status" value="2"/>
</dbReference>
<protein>
    <submittedName>
        <fullName evidence="4">AMP-binding protein</fullName>
    </submittedName>
</protein>
<dbReference type="AlphaFoldDB" id="A0A7Y4JW23"/>
<evidence type="ECO:0000313" key="5">
    <source>
        <dbReference type="Proteomes" id="UP000528460"/>
    </source>
</evidence>
<feature type="non-terminal residue" evidence="4">
    <location>
        <position position="569"/>
    </location>
</feature>
<evidence type="ECO:0000256" key="1">
    <source>
        <dbReference type="SAM" id="MobiDB-lite"/>
    </source>
</evidence>
<dbReference type="InterPro" id="IPR042099">
    <property type="entry name" value="ANL_N_sf"/>
</dbReference>
<dbReference type="Gene3D" id="3.30.559.30">
    <property type="entry name" value="Nonribosomal peptide synthetase, condensation domain"/>
    <property type="match status" value="1"/>
</dbReference>
<accession>A0A7Y4JW23</accession>
<dbReference type="Gene3D" id="3.40.50.12780">
    <property type="entry name" value="N-terminal domain of ligase-like"/>
    <property type="match status" value="1"/>
</dbReference>
<dbReference type="InterPro" id="IPR023213">
    <property type="entry name" value="CAT-like_dom_sf"/>
</dbReference>
<dbReference type="GO" id="GO:0003824">
    <property type="term" value="F:catalytic activity"/>
    <property type="evidence" value="ECO:0007669"/>
    <property type="project" value="InterPro"/>
</dbReference>
<dbReference type="CDD" id="cd19531">
    <property type="entry name" value="LCL_NRPS-like"/>
    <property type="match status" value="1"/>
</dbReference>
<dbReference type="InterPro" id="IPR000873">
    <property type="entry name" value="AMP-dep_synth/lig_dom"/>
</dbReference>
<feature type="domain" description="AMP-dependent synthetase/ligase" evidence="2">
    <location>
        <begin position="516"/>
        <end position="568"/>
    </location>
</feature>
<sequence>MSSDADKRIAALSPEKRALLLKQLRQQQQQQGARPARAPAIARRPRDGSPLPLSFAQQRLWFLDQLEPDSALYNIPLAIELKGELKLEALEQAFTALQERHESLRTTFRTVEGTPVQVIAPPSPVTLEVADLRGVAGPERQDELSRRVREESLRPFHLGRGPLVRASLVRTGDEEHVLLVTMHHAISDGWSMGVVIRELASLYDAYLHGRPSPLPPLELQYPDYAAWQREWLQGETLKAQLDWWKQQLEGAPDVIALPTDRPRPAIQSSRGAKHFVQLPRAVSEALKALGQKEGATPFMTLLAAWQVLLARYTGQDDISVGTPIAGRNRAELEGLIGFFINTLVLRAKVKAGMTFRQVLAHVREQALGAYAHQEVPFEKLVDLLQPVRTLSHSPLFQVMFSLQNAPVSELVLPDVALRTLRVEAQTTKFELTLSLSDTPEGFSGSIEYNTDLFDAGTVERMAGHLEVLLEAIAKNPDAKVAQLPLLTEAERRQQVLGWNATRTAFPREKCVHTLVTEQVERTPEAVALDFGGEQRTFRQVEARANQLAQKLVKQGVKRGSRVGLCVERG</sequence>
<organism evidence="4 5">
    <name type="scientific">Corallococcus exercitus</name>
    <dbReference type="NCBI Taxonomy" id="2316736"/>
    <lineage>
        <taxon>Bacteria</taxon>
        <taxon>Pseudomonadati</taxon>
        <taxon>Myxococcota</taxon>
        <taxon>Myxococcia</taxon>
        <taxon>Myxococcales</taxon>
        <taxon>Cystobacterineae</taxon>
        <taxon>Myxococcaceae</taxon>
        <taxon>Corallococcus</taxon>
    </lineage>
</organism>
<dbReference type="Pfam" id="PF00668">
    <property type="entry name" value="Condensation"/>
    <property type="match status" value="1"/>
</dbReference>
<reference evidence="4 5" key="1">
    <citation type="submission" date="2020-05" db="EMBL/GenBank/DDBJ databases">
        <authorList>
            <person name="Whitworth D."/>
        </authorList>
    </citation>
    <scope>NUCLEOTIDE SEQUENCE [LARGE SCALE GENOMIC DNA]</scope>
    <source>
        <strain evidence="4 5">CA046A</strain>
    </source>
</reference>
<dbReference type="Proteomes" id="UP000528460">
    <property type="component" value="Unassembled WGS sequence"/>
</dbReference>
<name>A0A7Y4JW23_9BACT</name>
<comment type="caution">
    <text evidence="4">The sequence shown here is derived from an EMBL/GenBank/DDBJ whole genome shotgun (WGS) entry which is preliminary data.</text>
</comment>
<evidence type="ECO:0000259" key="3">
    <source>
        <dbReference type="Pfam" id="PF00668"/>
    </source>
</evidence>
<dbReference type="FunFam" id="3.30.559.10:FF:000012">
    <property type="entry name" value="Non-ribosomal peptide synthetase"/>
    <property type="match status" value="1"/>
</dbReference>
<dbReference type="PANTHER" id="PTHR45398">
    <property type="match status" value="1"/>
</dbReference>
<dbReference type="Gene3D" id="3.30.559.10">
    <property type="entry name" value="Chloramphenicol acetyltransferase-like domain"/>
    <property type="match status" value="1"/>
</dbReference>